<comment type="caution">
    <text evidence="1">The sequence shown here is derived from an EMBL/GenBank/DDBJ whole genome shotgun (WGS) entry which is preliminary data.</text>
</comment>
<gene>
    <name evidence="1" type="ORF">OS493_033037</name>
</gene>
<sequence>MYTFLYTLYQKVHYLLEIRVGNHDEPNLKENSLCGSSFRFKQKAWQRIRCPVPLLGRYVTITRLVDSGNLMLCEVEVREEATEYVKTSMSYPRQRGNISILENEETSLPWRLAGNQGNERKMLKCPLMLLQGFKIKFESVSDDGNNGEINIRDVRLGANPNCTCAPPQACPKLTGYGTAQIVPSSSAFLFSLKPFNTNDAPTKLEVLPEKRQKAIRRHNKKGPCWGEDKDELCFNNNQVNTEINSSGVYNVSGMSDPSTYFCWGAFLPG</sequence>
<organism evidence="1 2">
    <name type="scientific">Desmophyllum pertusum</name>
    <dbReference type="NCBI Taxonomy" id="174260"/>
    <lineage>
        <taxon>Eukaryota</taxon>
        <taxon>Metazoa</taxon>
        <taxon>Cnidaria</taxon>
        <taxon>Anthozoa</taxon>
        <taxon>Hexacorallia</taxon>
        <taxon>Scleractinia</taxon>
        <taxon>Caryophylliina</taxon>
        <taxon>Caryophylliidae</taxon>
        <taxon>Desmophyllum</taxon>
    </lineage>
</organism>
<keyword evidence="2" id="KW-1185">Reference proteome</keyword>
<evidence type="ECO:0000313" key="1">
    <source>
        <dbReference type="EMBL" id="KAJ7382752.1"/>
    </source>
</evidence>
<dbReference type="SUPFAM" id="SSF49785">
    <property type="entry name" value="Galactose-binding domain-like"/>
    <property type="match status" value="1"/>
</dbReference>
<dbReference type="AlphaFoldDB" id="A0A9X0D0K1"/>
<proteinExistence type="predicted"/>
<protein>
    <submittedName>
        <fullName evidence="1">Uncharacterized protein</fullName>
    </submittedName>
</protein>
<reference evidence="1" key="1">
    <citation type="submission" date="2023-01" db="EMBL/GenBank/DDBJ databases">
        <title>Genome assembly of the deep-sea coral Lophelia pertusa.</title>
        <authorList>
            <person name="Herrera S."/>
            <person name="Cordes E."/>
        </authorList>
    </citation>
    <scope>NUCLEOTIDE SEQUENCE</scope>
    <source>
        <strain evidence="1">USNM1676648</strain>
        <tissue evidence="1">Polyp</tissue>
    </source>
</reference>
<dbReference type="Proteomes" id="UP001163046">
    <property type="component" value="Unassembled WGS sequence"/>
</dbReference>
<evidence type="ECO:0000313" key="2">
    <source>
        <dbReference type="Proteomes" id="UP001163046"/>
    </source>
</evidence>
<name>A0A9X0D0K1_9CNID</name>
<dbReference type="Gene3D" id="2.60.120.260">
    <property type="entry name" value="Galactose-binding domain-like"/>
    <property type="match status" value="1"/>
</dbReference>
<accession>A0A9X0D0K1</accession>
<dbReference type="EMBL" id="MU825915">
    <property type="protein sequence ID" value="KAJ7382752.1"/>
    <property type="molecule type" value="Genomic_DNA"/>
</dbReference>
<dbReference type="InterPro" id="IPR008979">
    <property type="entry name" value="Galactose-bd-like_sf"/>
</dbReference>
<dbReference type="OrthoDB" id="5983804at2759"/>